<evidence type="ECO:0000256" key="2">
    <source>
        <dbReference type="ARBA" id="ARBA00022737"/>
    </source>
</evidence>
<evidence type="ECO:0000256" key="1">
    <source>
        <dbReference type="ARBA" id="ARBA00007626"/>
    </source>
</evidence>
<dbReference type="Proteomes" id="UP000436088">
    <property type="component" value="Unassembled WGS sequence"/>
</dbReference>
<feature type="repeat" description="PPR" evidence="3">
    <location>
        <begin position="116"/>
        <end position="150"/>
    </location>
</feature>
<evidence type="ECO:0000313" key="4">
    <source>
        <dbReference type="EMBL" id="KAE8672177.1"/>
    </source>
</evidence>
<dbReference type="PROSITE" id="PS51375">
    <property type="entry name" value="PPR"/>
    <property type="match status" value="9"/>
</dbReference>
<dbReference type="AlphaFoldDB" id="A0A6A2YE16"/>
<evidence type="ECO:0000313" key="5">
    <source>
        <dbReference type="Proteomes" id="UP000436088"/>
    </source>
</evidence>
<dbReference type="Gene3D" id="1.25.40.10">
    <property type="entry name" value="Tetratricopeptide repeat domain"/>
    <property type="match status" value="5"/>
</dbReference>
<dbReference type="PANTHER" id="PTHR47938">
    <property type="entry name" value="RESPIRATORY COMPLEX I CHAPERONE (CIA84), PUTATIVE (AFU_ORTHOLOGUE AFUA_2G06020)-RELATED"/>
    <property type="match status" value="1"/>
</dbReference>
<keyword evidence="5" id="KW-1185">Reference proteome</keyword>
<comment type="caution">
    <text evidence="4">The sequence shown here is derived from an EMBL/GenBank/DDBJ whole genome shotgun (WGS) entry which is preliminary data.</text>
</comment>
<dbReference type="GO" id="GO:0003729">
    <property type="term" value="F:mRNA binding"/>
    <property type="evidence" value="ECO:0007669"/>
    <property type="project" value="TreeGrafter"/>
</dbReference>
<dbReference type="OrthoDB" id="185373at2759"/>
<protein>
    <submittedName>
        <fullName evidence="4">Pentatricopeptide repeat-containing protein</fullName>
    </submittedName>
</protein>
<feature type="repeat" description="PPR" evidence="3">
    <location>
        <begin position="363"/>
        <end position="397"/>
    </location>
</feature>
<dbReference type="InterPro" id="IPR002885">
    <property type="entry name" value="PPR_rpt"/>
</dbReference>
<proteinExistence type="inferred from homology"/>
<feature type="repeat" description="PPR" evidence="3">
    <location>
        <begin position="293"/>
        <end position="327"/>
    </location>
</feature>
<dbReference type="InterPro" id="IPR011990">
    <property type="entry name" value="TPR-like_helical_dom_sf"/>
</dbReference>
<feature type="repeat" description="PPR" evidence="3">
    <location>
        <begin position="187"/>
        <end position="221"/>
    </location>
</feature>
<accession>A0A6A2YE16</accession>
<reference evidence="4" key="1">
    <citation type="submission" date="2019-09" db="EMBL/GenBank/DDBJ databases">
        <title>Draft genome information of white flower Hibiscus syriacus.</title>
        <authorList>
            <person name="Kim Y.-M."/>
        </authorList>
    </citation>
    <scope>NUCLEOTIDE SEQUENCE [LARGE SCALE GENOMIC DNA]</scope>
    <source>
        <strain evidence="4">YM2019G1</strain>
    </source>
</reference>
<sequence>MLQNPVNLGCPFPVSSPPTTCSTKLRRQHLVRSSNGSSVHCQSGFQNDSKNALSRIIRREAAIEGIGRKAKSKKQRTRLWPKAVLEALDEAIKDNAWQSALEIFALLRKQHWYEPRCQTYTKLIVMLGKCKQAQQAGLLFEIMLSEGLRPTIDVYTALVHAYGKSGLIDEAFTAVEDMKSVFDCKPDVYTYSILIDSCVKLRRFDLIGRILAEMSYLGIEFSTVTYNTIIDGYGKAELFEDMESVLTDMIESGDSLPDIFTFNSIIGAYGRGGQIEKMERWYEEFQLMGIRPDINTFNTLIKSYGKTGMYEKMGSVMKFMTERFFSPTIVTYNIVIEVLGKAGKIEKMEEYFKEMKHKGMKPNAITYCSLVSAYSKAGSIKKVDSILRQVENSDVVLDTPFFNCIISAYGQAGNLKRMAELFLAMKEKKCIPDTITFATMIQSYKANGFIEAAQDLENKLINRSRNSGVVKELRGNEGM</sequence>
<feature type="repeat" description="PPR" evidence="3">
    <location>
        <begin position="222"/>
        <end position="256"/>
    </location>
</feature>
<organism evidence="4 5">
    <name type="scientific">Hibiscus syriacus</name>
    <name type="common">Rose of Sharon</name>
    <dbReference type="NCBI Taxonomy" id="106335"/>
    <lineage>
        <taxon>Eukaryota</taxon>
        <taxon>Viridiplantae</taxon>
        <taxon>Streptophyta</taxon>
        <taxon>Embryophyta</taxon>
        <taxon>Tracheophyta</taxon>
        <taxon>Spermatophyta</taxon>
        <taxon>Magnoliopsida</taxon>
        <taxon>eudicotyledons</taxon>
        <taxon>Gunneridae</taxon>
        <taxon>Pentapetalae</taxon>
        <taxon>rosids</taxon>
        <taxon>malvids</taxon>
        <taxon>Malvales</taxon>
        <taxon>Malvaceae</taxon>
        <taxon>Malvoideae</taxon>
        <taxon>Hibiscus</taxon>
    </lineage>
</organism>
<comment type="similarity">
    <text evidence="1">Belongs to the PPR family. P subfamily.</text>
</comment>
<keyword evidence="2" id="KW-0677">Repeat</keyword>
<feature type="repeat" description="PPR" evidence="3">
    <location>
        <begin position="328"/>
        <end position="362"/>
    </location>
</feature>
<feature type="repeat" description="PPR" evidence="3">
    <location>
        <begin position="258"/>
        <end position="292"/>
    </location>
</feature>
<feature type="repeat" description="PPR" evidence="3">
    <location>
        <begin position="151"/>
        <end position="181"/>
    </location>
</feature>
<dbReference type="PANTHER" id="PTHR47938:SF35">
    <property type="entry name" value="PENTATRICOPEPTIDE REPEAT-CONTAINING PROTEIN 4, MITOCHONDRIAL-RELATED"/>
    <property type="match status" value="1"/>
</dbReference>
<dbReference type="Pfam" id="PF13041">
    <property type="entry name" value="PPR_2"/>
    <property type="match status" value="4"/>
</dbReference>
<evidence type="ECO:0000256" key="3">
    <source>
        <dbReference type="PROSITE-ProRule" id="PRU00708"/>
    </source>
</evidence>
<dbReference type="NCBIfam" id="TIGR00756">
    <property type="entry name" value="PPR"/>
    <property type="match status" value="7"/>
</dbReference>
<dbReference type="Pfam" id="PF01535">
    <property type="entry name" value="PPR"/>
    <property type="match status" value="1"/>
</dbReference>
<dbReference type="EMBL" id="VEPZ02001451">
    <property type="protein sequence ID" value="KAE8672177.1"/>
    <property type="molecule type" value="Genomic_DNA"/>
</dbReference>
<feature type="repeat" description="PPR" evidence="3">
    <location>
        <begin position="398"/>
        <end position="432"/>
    </location>
</feature>
<gene>
    <name evidence="4" type="ORF">F3Y22_tig00111850pilonHSYRG00011</name>
</gene>
<name>A0A6A2YE16_HIBSY</name>